<dbReference type="InterPro" id="IPR010558">
    <property type="entry name" value="Ly-6-related"/>
</dbReference>
<proteinExistence type="predicted"/>
<keyword evidence="5" id="KW-1185">Reference proteome</keyword>
<dbReference type="GO" id="GO:0030424">
    <property type="term" value="C:axon"/>
    <property type="evidence" value="ECO:0007669"/>
    <property type="project" value="TreeGrafter"/>
</dbReference>
<dbReference type="GO" id="GO:0043025">
    <property type="term" value="C:neuronal cell body"/>
    <property type="evidence" value="ECO:0007669"/>
    <property type="project" value="TreeGrafter"/>
</dbReference>
<keyword evidence="1" id="KW-0479">Metal-binding</keyword>
<dbReference type="WBParaSite" id="nOo.2.0.1.t03845-RA">
    <property type="protein sequence ID" value="nOo.2.0.1.t03845-RA"/>
    <property type="gene ID" value="nOo.2.0.1.g03845"/>
</dbReference>
<reference evidence="4 5" key="2">
    <citation type="submission" date="2018-08" db="EMBL/GenBank/DDBJ databases">
        <authorList>
            <person name="Laetsch R D."/>
            <person name="Stevens L."/>
            <person name="Kumar S."/>
            <person name="Blaxter L. M."/>
        </authorList>
    </citation>
    <scope>NUCLEOTIDE SEQUENCE [LARGE SCALE GENOMIC DNA]</scope>
</reference>
<dbReference type="EMBL" id="UYRW01000782">
    <property type="protein sequence ID" value="VDK70738.1"/>
    <property type="molecule type" value="Genomic_DNA"/>
</dbReference>
<dbReference type="InterPro" id="IPR013087">
    <property type="entry name" value="Znf_C2H2_type"/>
</dbReference>
<evidence type="ECO:0000313" key="6">
    <source>
        <dbReference type="WBParaSite" id="nOo.2.0.1.t03845-RA"/>
    </source>
</evidence>
<dbReference type="Proteomes" id="UP000271087">
    <property type="component" value="Unassembled WGS sequence"/>
</dbReference>
<dbReference type="GO" id="GO:1990834">
    <property type="term" value="P:response to odorant"/>
    <property type="evidence" value="ECO:0007669"/>
    <property type="project" value="TreeGrafter"/>
</dbReference>
<keyword evidence="2" id="KW-0732">Signal</keyword>
<evidence type="ECO:0000259" key="3">
    <source>
        <dbReference type="PROSITE" id="PS50157"/>
    </source>
</evidence>
<dbReference type="Pfam" id="PF06579">
    <property type="entry name" value="Ly-6_related"/>
    <property type="match status" value="1"/>
</dbReference>
<dbReference type="PANTHER" id="PTHR34722">
    <property type="entry name" value="HOMOLOG OF ODR-2 (TWO)-RELATED"/>
    <property type="match status" value="1"/>
</dbReference>
<feature type="domain" description="C2H2-type" evidence="3">
    <location>
        <begin position="540"/>
        <end position="567"/>
    </location>
</feature>
<evidence type="ECO:0000313" key="4">
    <source>
        <dbReference type="EMBL" id="VDK70738.1"/>
    </source>
</evidence>
<evidence type="ECO:0000313" key="5">
    <source>
        <dbReference type="Proteomes" id="UP000271087"/>
    </source>
</evidence>
<evidence type="ECO:0000256" key="1">
    <source>
        <dbReference type="PROSITE-ProRule" id="PRU00042"/>
    </source>
</evidence>
<dbReference type="GO" id="GO:0008270">
    <property type="term" value="F:zinc ion binding"/>
    <property type="evidence" value="ECO:0007669"/>
    <property type="project" value="UniProtKB-KW"/>
</dbReference>
<evidence type="ECO:0000256" key="2">
    <source>
        <dbReference type="SAM" id="SignalP"/>
    </source>
</evidence>
<dbReference type="SMART" id="SM00355">
    <property type="entry name" value="ZnF_C2H2"/>
    <property type="match status" value="5"/>
</dbReference>
<name>A0A182E754_ONCOC</name>
<dbReference type="PROSITE" id="PS00028">
    <property type="entry name" value="ZINC_FINGER_C2H2_1"/>
    <property type="match status" value="3"/>
</dbReference>
<dbReference type="PROSITE" id="PS50157">
    <property type="entry name" value="ZINC_FINGER_C2H2_2"/>
    <property type="match status" value="1"/>
</dbReference>
<dbReference type="AlphaFoldDB" id="A0A182E754"/>
<sequence length="694" mass="79885">MKSVGSLVILIVVIFIDIPHLCAVQEFADLMEIDTVPRRFECFSCMSLSYQERWEHLQHIYTAPKIFTNRCNDPQLSSHVPTVICSTMCVNLLEPDVEAGIFIGFKFIRGCMDRVLRNGFNETAIKTHRFQTVNQCRSLPRAHLYNSDRRQLHPVFGDVQLCTCYGDRCNGSSDTIKNVAFWDEVFCLKRRVVLMASITQYNICLVKLRMMKCPEIITLDNSDDDDSNANSSVSRYVGATASVIRAKPLSFAALQPKRSAVSKLPLRTTASLSSQICCVEVSETPAVQILQTTSVSETPATQILQRTSLSASHTKQPRLEFQNRIMSHTETDITYITLKNDLSSSRRENNLDSYCYESYDPKAPPFEAQQFSAKFRCSVGNCRMLLSNNISFMFHLWAHLTEFTYGSGLNCPREMHRFCRCPQCLHLFPTAYRLQIHYDNVHSSTPSSSTCKICEITVDESKHKQIHGDFDAPFHCKKCRYRTSMRTHFIDHFVRFHSNTRTLLCPFCLCCYVIPKENTSSVIIEREYAKHFLQHQKENYNCDQCSLKFIRHADKIAHRREHSQPNLKWISKSVQVHTRRKVRTQLLPSLIVCSRCKRASCIERDILDHVRDCSGGHCVVIDLKQEKSNIFSQYNDELEMKIFALRHQEEATRLDNGHVVPDSYNFCRLRDQNSLSPSLIKANMELNNARLNIL</sequence>
<dbReference type="STRING" id="42157.A0A182E754"/>
<dbReference type="OrthoDB" id="5876240at2759"/>
<dbReference type="GO" id="GO:0042048">
    <property type="term" value="P:olfactory behavior"/>
    <property type="evidence" value="ECO:0007669"/>
    <property type="project" value="TreeGrafter"/>
</dbReference>
<feature type="signal peptide" evidence="2">
    <location>
        <begin position="1"/>
        <end position="23"/>
    </location>
</feature>
<organism evidence="6">
    <name type="scientific">Onchocerca ochengi</name>
    <name type="common">Filarial nematode worm</name>
    <dbReference type="NCBI Taxonomy" id="42157"/>
    <lineage>
        <taxon>Eukaryota</taxon>
        <taxon>Metazoa</taxon>
        <taxon>Ecdysozoa</taxon>
        <taxon>Nematoda</taxon>
        <taxon>Chromadorea</taxon>
        <taxon>Rhabditida</taxon>
        <taxon>Spirurina</taxon>
        <taxon>Spiruromorpha</taxon>
        <taxon>Filarioidea</taxon>
        <taxon>Onchocercidae</taxon>
        <taxon>Onchocerca</taxon>
    </lineage>
</organism>
<gene>
    <name evidence="4" type="ORF">NOO_LOCUS3845</name>
</gene>
<keyword evidence="1" id="KW-0863">Zinc-finger</keyword>
<reference evidence="6" key="1">
    <citation type="submission" date="2016-06" db="UniProtKB">
        <authorList>
            <consortium name="WormBaseParasite"/>
        </authorList>
    </citation>
    <scope>IDENTIFICATION</scope>
</reference>
<keyword evidence="1" id="KW-0862">Zinc</keyword>
<feature type="chain" id="PRO_5043137310" evidence="2">
    <location>
        <begin position="24"/>
        <end position="694"/>
    </location>
</feature>
<accession>A0A182E754</accession>
<dbReference type="PANTHER" id="PTHR34722:SF4">
    <property type="entry name" value="HOMOLOG OF ODR-2 (TWO)-RELATED"/>
    <property type="match status" value="1"/>
</dbReference>
<protein>
    <submittedName>
        <fullName evidence="6">C2H2-type domain-containing protein</fullName>
    </submittedName>
</protein>